<evidence type="ECO:0000256" key="2">
    <source>
        <dbReference type="ARBA" id="ARBA00022884"/>
    </source>
</evidence>
<dbReference type="GO" id="GO:0005840">
    <property type="term" value="C:ribosome"/>
    <property type="evidence" value="ECO:0007669"/>
    <property type="project" value="UniProtKB-KW"/>
</dbReference>
<comment type="function">
    <text evidence="6">Binds directly to 16S ribosomal RNA.</text>
</comment>
<dbReference type="InterPro" id="IPR002583">
    <property type="entry name" value="Ribosomal_bS20"/>
</dbReference>
<reference evidence="7 8" key="1">
    <citation type="journal article" date="2016" name="Nat. Commun.">
        <title>Thousands of microbial genomes shed light on interconnected biogeochemical processes in an aquifer system.</title>
        <authorList>
            <person name="Anantharaman K."/>
            <person name="Brown C.T."/>
            <person name="Hug L.A."/>
            <person name="Sharon I."/>
            <person name="Castelle C.J."/>
            <person name="Probst A.J."/>
            <person name="Thomas B.C."/>
            <person name="Singh A."/>
            <person name="Wilkins M.J."/>
            <person name="Karaoz U."/>
            <person name="Brodie E.L."/>
            <person name="Williams K.H."/>
            <person name="Hubbard S.S."/>
            <person name="Banfield J.F."/>
        </authorList>
    </citation>
    <scope>NUCLEOTIDE SEQUENCE [LARGE SCALE GENOMIC DNA]</scope>
</reference>
<gene>
    <name evidence="6" type="primary">rpsT</name>
    <name evidence="7" type="ORF">A3B40_03085</name>
</gene>
<dbReference type="GO" id="GO:0019843">
    <property type="term" value="F:rRNA binding"/>
    <property type="evidence" value="ECO:0007669"/>
    <property type="project" value="UniProtKB-UniRule"/>
</dbReference>
<comment type="caution">
    <text evidence="7">The sequence shown here is derived from an EMBL/GenBank/DDBJ whole genome shotgun (WGS) entry which is preliminary data.</text>
</comment>
<evidence type="ECO:0000256" key="4">
    <source>
        <dbReference type="ARBA" id="ARBA00023274"/>
    </source>
</evidence>
<evidence type="ECO:0000256" key="1">
    <source>
        <dbReference type="ARBA" id="ARBA00022730"/>
    </source>
</evidence>
<dbReference type="InterPro" id="IPR036510">
    <property type="entry name" value="Ribosomal_bS20_sf"/>
</dbReference>
<accession>A0A1F7IIN2</accession>
<dbReference type="GO" id="GO:0003735">
    <property type="term" value="F:structural constituent of ribosome"/>
    <property type="evidence" value="ECO:0007669"/>
    <property type="project" value="InterPro"/>
</dbReference>
<dbReference type="EMBL" id="MGAI01000058">
    <property type="protein sequence ID" value="OGK43222.1"/>
    <property type="molecule type" value="Genomic_DNA"/>
</dbReference>
<keyword evidence="4 6" id="KW-0687">Ribonucleoprotein</keyword>
<evidence type="ECO:0000313" key="8">
    <source>
        <dbReference type="Proteomes" id="UP000178040"/>
    </source>
</evidence>
<dbReference type="NCBIfam" id="TIGR00029">
    <property type="entry name" value="S20"/>
    <property type="match status" value="1"/>
</dbReference>
<dbReference type="AlphaFoldDB" id="A0A1F7IIN2"/>
<evidence type="ECO:0000256" key="3">
    <source>
        <dbReference type="ARBA" id="ARBA00022980"/>
    </source>
</evidence>
<keyword evidence="1 6" id="KW-0699">rRNA-binding</keyword>
<dbReference type="HAMAP" id="MF_00500">
    <property type="entry name" value="Ribosomal_bS20"/>
    <property type="match status" value="1"/>
</dbReference>
<dbReference type="Proteomes" id="UP000178040">
    <property type="component" value="Unassembled WGS sequence"/>
</dbReference>
<keyword evidence="2 6" id="KW-0694">RNA-binding</keyword>
<evidence type="ECO:0000313" key="7">
    <source>
        <dbReference type="EMBL" id="OGK43222.1"/>
    </source>
</evidence>
<dbReference type="GO" id="GO:0006412">
    <property type="term" value="P:translation"/>
    <property type="evidence" value="ECO:0007669"/>
    <property type="project" value="UniProtKB-UniRule"/>
</dbReference>
<name>A0A1F7IIN2_9BACT</name>
<proteinExistence type="inferred from homology"/>
<dbReference type="SUPFAM" id="SSF46992">
    <property type="entry name" value="Ribosomal protein S20"/>
    <property type="match status" value="1"/>
</dbReference>
<dbReference type="GO" id="GO:1990904">
    <property type="term" value="C:ribonucleoprotein complex"/>
    <property type="evidence" value="ECO:0007669"/>
    <property type="project" value="UniProtKB-KW"/>
</dbReference>
<sequence length="89" mass="10378">MPIIKSAKKKLRKDIKRTKLNKQYKLAYEKIIDKVKKHKKGASANRQTEKSDELLKKAYQAIDKAAKKNIIHKNKANRLKAMVARLLHK</sequence>
<organism evidence="7 8">
    <name type="scientific">Candidatus Roizmanbacteria bacterium RIFCSPLOWO2_01_FULL_37_16</name>
    <dbReference type="NCBI Taxonomy" id="1802058"/>
    <lineage>
        <taxon>Bacteria</taxon>
        <taxon>Candidatus Roizmaniibacteriota</taxon>
    </lineage>
</organism>
<protein>
    <recommendedName>
        <fullName evidence="5 6">Small ribosomal subunit protein bS20</fullName>
    </recommendedName>
</protein>
<comment type="similarity">
    <text evidence="6">Belongs to the bacterial ribosomal protein bS20 family.</text>
</comment>
<dbReference type="Gene3D" id="1.20.58.110">
    <property type="entry name" value="Ribosomal protein S20"/>
    <property type="match status" value="1"/>
</dbReference>
<dbReference type="Pfam" id="PF01649">
    <property type="entry name" value="Ribosomal_S20p"/>
    <property type="match status" value="1"/>
</dbReference>
<keyword evidence="3 6" id="KW-0689">Ribosomal protein</keyword>
<evidence type="ECO:0000256" key="5">
    <source>
        <dbReference type="ARBA" id="ARBA00035136"/>
    </source>
</evidence>
<evidence type="ECO:0000256" key="6">
    <source>
        <dbReference type="HAMAP-Rule" id="MF_00500"/>
    </source>
</evidence>